<dbReference type="Proteomes" id="UP001163603">
    <property type="component" value="Chromosome 5"/>
</dbReference>
<proteinExistence type="predicted"/>
<name>A0ACC0YTB5_9ROSI</name>
<reference evidence="2" key="1">
    <citation type="journal article" date="2023" name="G3 (Bethesda)">
        <title>Genome assembly and association tests identify interacting loci associated with vigor, precocity, and sex in interspecific pistachio rootstocks.</title>
        <authorList>
            <person name="Palmer W."/>
            <person name="Jacygrad E."/>
            <person name="Sagayaradj S."/>
            <person name="Cavanaugh K."/>
            <person name="Han R."/>
            <person name="Bertier L."/>
            <person name="Beede B."/>
            <person name="Kafkas S."/>
            <person name="Golino D."/>
            <person name="Preece J."/>
            <person name="Michelmore R."/>
        </authorList>
    </citation>
    <scope>NUCLEOTIDE SEQUENCE [LARGE SCALE GENOMIC DNA]</scope>
</reference>
<protein>
    <submittedName>
        <fullName evidence="1">Uncharacterized protein</fullName>
    </submittedName>
</protein>
<sequence length="182" mass="20386">MKIEEGKASVRQLETYDDFNNDDMDVDGQSNGHVSSLRPNKHSQLVIGQPNKPKWVVSGDDDLPKRDDIGARWRKHELKVLSGAGIKSEDDGGDELGTIGAEEDGGNSKDDEGDSEDQDTKHSEDEFYQQVKQQRAQKLAAKVEIHTRTQVTPSLPETVDGKRQITYHTKHKKAVVRRRGQV</sequence>
<dbReference type="EMBL" id="CM047740">
    <property type="protein sequence ID" value="KAJ0040809.1"/>
    <property type="molecule type" value="Genomic_DNA"/>
</dbReference>
<evidence type="ECO:0000313" key="1">
    <source>
        <dbReference type="EMBL" id="KAJ0040809.1"/>
    </source>
</evidence>
<organism evidence="1 2">
    <name type="scientific">Pistacia integerrima</name>
    <dbReference type="NCBI Taxonomy" id="434235"/>
    <lineage>
        <taxon>Eukaryota</taxon>
        <taxon>Viridiplantae</taxon>
        <taxon>Streptophyta</taxon>
        <taxon>Embryophyta</taxon>
        <taxon>Tracheophyta</taxon>
        <taxon>Spermatophyta</taxon>
        <taxon>Magnoliopsida</taxon>
        <taxon>eudicotyledons</taxon>
        <taxon>Gunneridae</taxon>
        <taxon>Pentapetalae</taxon>
        <taxon>rosids</taxon>
        <taxon>malvids</taxon>
        <taxon>Sapindales</taxon>
        <taxon>Anacardiaceae</taxon>
        <taxon>Pistacia</taxon>
    </lineage>
</organism>
<accession>A0ACC0YTB5</accession>
<evidence type="ECO:0000313" key="2">
    <source>
        <dbReference type="Proteomes" id="UP001163603"/>
    </source>
</evidence>
<keyword evidence="2" id="KW-1185">Reference proteome</keyword>
<comment type="caution">
    <text evidence="1">The sequence shown here is derived from an EMBL/GenBank/DDBJ whole genome shotgun (WGS) entry which is preliminary data.</text>
</comment>
<gene>
    <name evidence="1" type="ORF">Pint_28783</name>
</gene>